<reference evidence="1" key="1">
    <citation type="submission" date="2018-06" db="EMBL/GenBank/DDBJ databases">
        <authorList>
            <person name="Zhirakovskaya E."/>
        </authorList>
    </citation>
    <scope>NUCLEOTIDE SEQUENCE</scope>
</reference>
<dbReference type="EMBL" id="UOEF01000228">
    <property type="protein sequence ID" value="VAV96381.1"/>
    <property type="molecule type" value="Genomic_DNA"/>
</dbReference>
<gene>
    <name evidence="1" type="ORF">MNBD_ALPHA04-769</name>
</gene>
<organism evidence="1">
    <name type="scientific">hydrothermal vent metagenome</name>
    <dbReference type="NCBI Taxonomy" id="652676"/>
    <lineage>
        <taxon>unclassified sequences</taxon>
        <taxon>metagenomes</taxon>
        <taxon>ecological metagenomes</taxon>
    </lineage>
</organism>
<evidence type="ECO:0000313" key="1">
    <source>
        <dbReference type="EMBL" id="VAV96381.1"/>
    </source>
</evidence>
<evidence type="ECO:0008006" key="2">
    <source>
        <dbReference type="Google" id="ProtNLM"/>
    </source>
</evidence>
<sequence>MTFAEVCIFLGALFAFATLILKVVEVSRNK</sequence>
<name>A0A3B0RZB5_9ZZZZ</name>
<accession>A0A3B0RZB5</accession>
<proteinExistence type="predicted"/>
<protein>
    <recommendedName>
        <fullName evidence="2">Holin-like toxin</fullName>
    </recommendedName>
</protein>
<dbReference type="AlphaFoldDB" id="A0A3B0RZB5"/>